<accession>A0A813EUZ9</accession>
<sequence length="84" mass="8960">HAVQPPPQQGPPQGSQQFPRSSLTQLSTGMAPWPVVVTTSNGAHAAPMSPMLQARAPLELRSPVIAPNPQIRRFFSTGLSAGWH</sequence>
<evidence type="ECO:0000313" key="2">
    <source>
        <dbReference type="EMBL" id="CAE8605780.1"/>
    </source>
</evidence>
<protein>
    <submittedName>
        <fullName evidence="2">Uncharacterized protein</fullName>
    </submittedName>
</protein>
<gene>
    <name evidence="2" type="ORF">PGLA1383_LOCUS23878</name>
</gene>
<reference evidence="2" key="1">
    <citation type="submission" date="2021-02" db="EMBL/GenBank/DDBJ databases">
        <authorList>
            <person name="Dougan E. K."/>
            <person name="Rhodes N."/>
            <person name="Thang M."/>
            <person name="Chan C."/>
        </authorList>
    </citation>
    <scope>NUCLEOTIDE SEQUENCE</scope>
</reference>
<organism evidence="2 3">
    <name type="scientific">Polarella glacialis</name>
    <name type="common">Dinoflagellate</name>
    <dbReference type="NCBI Taxonomy" id="89957"/>
    <lineage>
        <taxon>Eukaryota</taxon>
        <taxon>Sar</taxon>
        <taxon>Alveolata</taxon>
        <taxon>Dinophyceae</taxon>
        <taxon>Suessiales</taxon>
        <taxon>Suessiaceae</taxon>
        <taxon>Polarella</taxon>
    </lineage>
</organism>
<feature type="region of interest" description="Disordered" evidence="1">
    <location>
        <begin position="1"/>
        <end position="25"/>
    </location>
</feature>
<dbReference type="AlphaFoldDB" id="A0A813EUZ9"/>
<dbReference type="EMBL" id="CAJNNV010018328">
    <property type="protein sequence ID" value="CAE8605780.1"/>
    <property type="molecule type" value="Genomic_DNA"/>
</dbReference>
<proteinExistence type="predicted"/>
<comment type="caution">
    <text evidence="2">The sequence shown here is derived from an EMBL/GenBank/DDBJ whole genome shotgun (WGS) entry which is preliminary data.</text>
</comment>
<evidence type="ECO:0000256" key="1">
    <source>
        <dbReference type="SAM" id="MobiDB-lite"/>
    </source>
</evidence>
<dbReference type="Proteomes" id="UP000654075">
    <property type="component" value="Unassembled WGS sequence"/>
</dbReference>
<evidence type="ECO:0000313" key="3">
    <source>
        <dbReference type="Proteomes" id="UP000654075"/>
    </source>
</evidence>
<name>A0A813EUZ9_POLGL</name>
<feature type="non-terminal residue" evidence="2">
    <location>
        <position position="1"/>
    </location>
</feature>
<keyword evidence="3" id="KW-1185">Reference proteome</keyword>
<feature type="compositionally biased region" description="Pro residues" evidence="1">
    <location>
        <begin position="1"/>
        <end position="10"/>
    </location>
</feature>